<dbReference type="SUPFAM" id="SSF50985">
    <property type="entry name" value="RCC1/BLIP-II"/>
    <property type="match status" value="2"/>
</dbReference>
<dbReference type="PANTHER" id="PTHR22870:SF408">
    <property type="entry name" value="OS09G0560450 PROTEIN"/>
    <property type="match status" value="1"/>
</dbReference>
<reference evidence="5" key="2">
    <citation type="submission" date="2015-06" db="UniProtKB">
        <authorList>
            <consortium name="EnsemblProtists"/>
        </authorList>
    </citation>
    <scope>IDENTIFICATION</scope>
    <source>
        <strain evidence="5">Pr102</strain>
    </source>
</reference>
<feature type="region of interest" description="Disordered" evidence="3">
    <location>
        <begin position="445"/>
        <end position="499"/>
    </location>
</feature>
<dbReference type="PRINTS" id="PR00633">
    <property type="entry name" value="RCCNDNSATION"/>
</dbReference>
<evidence type="ECO:0000256" key="1">
    <source>
        <dbReference type="ARBA" id="ARBA00022737"/>
    </source>
</evidence>
<name>H3HD12_PHYRM</name>
<feature type="repeat" description="RCC1" evidence="2">
    <location>
        <begin position="697"/>
        <end position="749"/>
    </location>
</feature>
<feature type="region of interest" description="Disordered" evidence="3">
    <location>
        <begin position="867"/>
        <end position="887"/>
    </location>
</feature>
<dbReference type="InterPro" id="IPR000408">
    <property type="entry name" value="Reg_chr_condens"/>
</dbReference>
<dbReference type="OMA" id="NCDANGG"/>
<evidence type="ECO:0000256" key="2">
    <source>
        <dbReference type="PROSITE-ProRule" id="PRU00235"/>
    </source>
</evidence>
<accession>H3HD12</accession>
<dbReference type="EnsemblProtists" id="Phyra95689">
    <property type="protein sequence ID" value="Phyra95689"/>
    <property type="gene ID" value="Phyra95689"/>
</dbReference>
<dbReference type="STRING" id="164328.H3HD12"/>
<dbReference type="Proteomes" id="UP000005238">
    <property type="component" value="Unassembled WGS sequence"/>
</dbReference>
<dbReference type="eggNOG" id="KOG1426">
    <property type="taxonomic scope" value="Eukaryota"/>
</dbReference>
<keyword evidence="6" id="KW-1185">Reference proteome</keyword>
<keyword evidence="1" id="KW-0677">Repeat</keyword>
<evidence type="ECO:0000313" key="5">
    <source>
        <dbReference type="EnsemblProtists" id="Phyra95689"/>
    </source>
</evidence>
<dbReference type="PROSITE" id="PS50012">
    <property type="entry name" value="RCC1_3"/>
    <property type="match status" value="7"/>
</dbReference>
<feature type="compositionally biased region" description="Basic and acidic residues" evidence="3">
    <location>
        <begin position="867"/>
        <end position="882"/>
    </location>
</feature>
<dbReference type="VEuPathDB" id="FungiDB:KRP23_8980"/>
<feature type="repeat" description="RCC1" evidence="2">
    <location>
        <begin position="534"/>
        <end position="587"/>
    </location>
</feature>
<sequence length="1521" mass="165148">MQRDNASGTGYEPRSVQLATANSSLRPDLRWGRLSFAQFRDEEFLAKQLRRIEITQGARRAGRSAHAEAVTLTGLAPDKTIRQRLVAAQTKAARGASEDEELDSKAETLATEVTVKTDDEHERELTNALCVLGDLQQPELATLMATTLKDALGRGCTFPNPVYQLIALRRQLVKSMHEAVAAQHRQRKTAVQVNAAIAKCLETSQVSVEAAQSLPDVVGALTTIKPKEKVAREASMGIHVLISFLSDLHDPAVSTLSQRREFLEDLLPLLRSMGFLSLSPRTNSSGAPLTARGVSSRTTDIAEFTEKIQRFLLDMCPRYTSIPSSSPKLPAISSGSSECDVLDRTNAVNGLIHLAAATGSLTAKEAGVTRPDSSKPQKGGPLSKRETEILGDGAVQDTLRRKALPKGMKAIGASTNGVVTARCPKFKALSIQSVLVELNQAKPAAITRASRGKPSSSLPTANAGGFSNDASAFAGDDDEGDREAWSCGQNSYGELGHGDTASRKSFERIESLQQKEIVQIGAGNEHTIALTADGKVLTCGYNDNGQCGQGGTARVSHLSEVPKLGENSISQVHAYNGCEHTILVTMEGRAATCGYNYRGQLGHGNTASESVPKVVRSLENRIVRLVSCSYYHTVMACEEDGSGQQFLYTFGRNDYGQLGHNDSIDRKVPQHVEALNDQHIVSVACGQYHTMVVTATGKAFAFGKNDYGQLGVDSMENQLVPVQVRAGLEKQECLEIRCGYYHTIALCSGAHLFGFGRNDYGQLGLGRSGASLAANLQLQQQRFSYARLIEELEGKDIVRFACGCYHTVAVSDNGVMYVFGRNNHGQLGTGDTNERLYPFPIDDFVGKRVALVAAGFYHTVVLTGGKDDEKNDQDAAGNDKGEASTAPVSTGDALFVATVILAQLERLCQPFIPKPGSYPTLHHPPVGVVESLVANTATSSFDLLRSGMAKAVILLSTGMKARKPPVKDAKAWATELDRMRAAMLQSSGQVAQQENQGECVSSVTELYQLLLERIAADFARRLGEVVAARPSSADKVPVAWRSYIEFAMAAMGQCCEVLGQFSNNALFAAALLPTLKTLLRLLDGFNRRDAGVEDAEKLFVDSVASSVGPRPPQKENGGSFRCKSDGNLLSLGSARDADGKTTGRKGLTTSEAMALPWHYRLEKELAVLAAEMAVTLVIGDPFFTYGQDDALGSGKLFLASLQRAPDPLVGGAATKLCEWVRDSYAKKDPSYRMIVRQSQLSMNLKTPANAIDRQCVSQLRRRVAAKKTEIKSTPTEAAESPRMSAQDRIVAFQQTILDRCKLLLLVDVHEEQEHLNLQLDAGYIAPYDPAFLVSASSAFKLSAPSAKRHLHATYTDDKLPFLTAFPLSKWRKNVGYFYSSLQSETFSEFLGRLTAMMTDKAVLLMEPGEADTTATFWIVIVLLSAWGIHFKADQFEFLVFMRGAAREVSLYLVLVPESIDNWQLEVGILMDLNREADGGVREFAVKGRIWERVLSKQAVAGGKWIHVAVVLEATKIRLYLN</sequence>
<evidence type="ECO:0000256" key="3">
    <source>
        <dbReference type="SAM" id="MobiDB-lite"/>
    </source>
</evidence>
<feature type="region of interest" description="Disordered" evidence="3">
    <location>
        <begin position="363"/>
        <end position="394"/>
    </location>
</feature>
<dbReference type="HOGENOM" id="CLU_247749_0_0_1"/>
<feature type="repeat" description="RCC1" evidence="2">
    <location>
        <begin position="750"/>
        <end position="813"/>
    </location>
</feature>
<dbReference type="Pfam" id="PF25390">
    <property type="entry name" value="WD40_RLD"/>
    <property type="match status" value="1"/>
</dbReference>
<dbReference type="PANTHER" id="PTHR22870">
    <property type="entry name" value="REGULATOR OF CHROMOSOME CONDENSATION"/>
    <property type="match status" value="1"/>
</dbReference>
<evidence type="ECO:0000313" key="6">
    <source>
        <dbReference type="Proteomes" id="UP000005238"/>
    </source>
</evidence>
<feature type="repeat" description="RCC1" evidence="2">
    <location>
        <begin position="814"/>
        <end position="865"/>
    </location>
</feature>
<dbReference type="InParanoid" id="H3HD12"/>
<dbReference type="InterPro" id="IPR009091">
    <property type="entry name" value="RCC1/BLIP-II"/>
</dbReference>
<feature type="repeat" description="RCC1" evidence="2">
    <location>
        <begin position="645"/>
        <end position="696"/>
    </location>
</feature>
<dbReference type="VEuPathDB" id="FungiDB:KRP22_9396"/>
<reference evidence="6" key="1">
    <citation type="journal article" date="2006" name="Science">
        <title>Phytophthora genome sequences uncover evolutionary origins and mechanisms of pathogenesis.</title>
        <authorList>
            <person name="Tyler B.M."/>
            <person name="Tripathy S."/>
            <person name="Zhang X."/>
            <person name="Dehal P."/>
            <person name="Jiang R.H."/>
            <person name="Aerts A."/>
            <person name="Arredondo F.D."/>
            <person name="Baxter L."/>
            <person name="Bensasson D."/>
            <person name="Beynon J.L."/>
            <person name="Chapman J."/>
            <person name="Damasceno C.M."/>
            <person name="Dorrance A.E."/>
            <person name="Dou D."/>
            <person name="Dickerman A.W."/>
            <person name="Dubchak I.L."/>
            <person name="Garbelotto M."/>
            <person name="Gijzen M."/>
            <person name="Gordon S.G."/>
            <person name="Govers F."/>
            <person name="Grunwald N.J."/>
            <person name="Huang W."/>
            <person name="Ivors K.L."/>
            <person name="Jones R.W."/>
            <person name="Kamoun S."/>
            <person name="Krampis K."/>
            <person name="Lamour K.H."/>
            <person name="Lee M.K."/>
            <person name="McDonald W.H."/>
            <person name="Medina M."/>
            <person name="Meijer H.J."/>
            <person name="Nordberg E.K."/>
            <person name="Maclean D.J."/>
            <person name="Ospina-Giraldo M.D."/>
            <person name="Morris P.F."/>
            <person name="Phuntumart V."/>
            <person name="Putnam N.H."/>
            <person name="Rash S."/>
            <person name="Rose J.K."/>
            <person name="Sakihama Y."/>
            <person name="Salamov A.A."/>
            <person name="Savidor A."/>
            <person name="Scheuring C.F."/>
            <person name="Smith B.M."/>
            <person name="Sobral B.W."/>
            <person name="Terry A."/>
            <person name="Torto-Alalibo T.A."/>
            <person name="Win J."/>
            <person name="Xu Z."/>
            <person name="Zhang H."/>
            <person name="Grigoriev I.V."/>
            <person name="Rokhsar D.S."/>
            <person name="Boore J.L."/>
        </authorList>
    </citation>
    <scope>NUCLEOTIDE SEQUENCE [LARGE SCALE GENOMIC DNA]</scope>
    <source>
        <strain evidence="6">Pr102</strain>
    </source>
</reference>
<dbReference type="PROSITE" id="PS00626">
    <property type="entry name" value="RCC1_2"/>
    <property type="match status" value="3"/>
</dbReference>
<proteinExistence type="predicted"/>
<dbReference type="InterPro" id="IPR058923">
    <property type="entry name" value="RCC1-like_dom"/>
</dbReference>
<feature type="domain" description="RCC1-like" evidence="4">
    <location>
        <begin position="484"/>
        <end position="861"/>
    </location>
</feature>
<dbReference type="Gene3D" id="2.130.10.30">
    <property type="entry name" value="Regulator of chromosome condensation 1/beta-lactamase-inhibitor protein II"/>
    <property type="match status" value="3"/>
</dbReference>
<dbReference type="EMBL" id="DS566045">
    <property type="status" value="NOT_ANNOTATED_CDS"/>
    <property type="molecule type" value="Genomic_DNA"/>
</dbReference>
<evidence type="ECO:0000259" key="4">
    <source>
        <dbReference type="Pfam" id="PF25390"/>
    </source>
</evidence>
<organism evidence="5 6">
    <name type="scientific">Phytophthora ramorum</name>
    <name type="common">Sudden oak death agent</name>
    <dbReference type="NCBI Taxonomy" id="164328"/>
    <lineage>
        <taxon>Eukaryota</taxon>
        <taxon>Sar</taxon>
        <taxon>Stramenopiles</taxon>
        <taxon>Oomycota</taxon>
        <taxon>Peronosporomycetes</taxon>
        <taxon>Peronosporales</taxon>
        <taxon>Peronosporaceae</taxon>
        <taxon>Phytophthora</taxon>
    </lineage>
</organism>
<protein>
    <recommendedName>
        <fullName evidence="4">RCC1-like domain-containing protein</fullName>
    </recommendedName>
</protein>
<feature type="repeat" description="RCC1" evidence="2">
    <location>
        <begin position="480"/>
        <end position="533"/>
    </location>
</feature>
<dbReference type="InterPro" id="IPR051210">
    <property type="entry name" value="Ub_ligase/GEF_domain"/>
</dbReference>
<feature type="repeat" description="RCC1" evidence="2">
    <location>
        <begin position="588"/>
        <end position="639"/>
    </location>
</feature>